<protein>
    <submittedName>
        <fullName evidence="2">Iron-regulated protein frpC</fullName>
    </submittedName>
</protein>
<dbReference type="EMBL" id="RDRB01000004">
    <property type="protein sequence ID" value="ROU02378.1"/>
    <property type="molecule type" value="Genomic_DNA"/>
</dbReference>
<evidence type="ECO:0000259" key="1">
    <source>
        <dbReference type="Pfam" id="PF13403"/>
    </source>
</evidence>
<sequence length="156" mass="16255">MTSTLHLGGLRADTIIASDDPSGLSADTPVLTLAGLCAAGDLAPGARVVTREHGAVRLSGMRMETVLCRPVRLSPGALGHDQPDAPLLLGPGTLVRLTGWRAETLYGAASAFVPAARLAGCDNLARDLPRRITLHIPVFEAPSTIYAGNLMLRIPS</sequence>
<dbReference type="Pfam" id="PF13403">
    <property type="entry name" value="Hint_2"/>
    <property type="match status" value="1"/>
</dbReference>
<dbReference type="AlphaFoldDB" id="A0A3N2R4R6"/>
<dbReference type="RefSeq" id="WP_123641897.1">
    <property type="nucleotide sequence ID" value="NZ_ML119084.1"/>
</dbReference>
<organism evidence="2 3">
    <name type="scientific">Histidinibacterium lentulum</name>
    <dbReference type="NCBI Taxonomy" id="2480588"/>
    <lineage>
        <taxon>Bacteria</taxon>
        <taxon>Pseudomonadati</taxon>
        <taxon>Pseudomonadota</taxon>
        <taxon>Alphaproteobacteria</taxon>
        <taxon>Rhodobacterales</taxon>
        <taxon>Paracoccaceae</taxon>
        <taxon>Histidinibacterium</taxon>
    </lineage>
</organism>
<evidence type="ECO:0000313" key="2">
    <source>
        <dbReference type="EMBL" id="ROU02378.1"/>
    </source>
</evidence>
<keyword evidence="3" id="KW-1185">Reference proteome</keyword>
<accession>A0A3N2R4R6</accession>
<reference evidence="2 3" key="1">
    <citation type="submission" date="2018-10" db="EMBL/GenBank/DDBJ databases">
        <title>Histidinibacterium lentulum gen. nov., sp. nov., a marine bacterium from the culture broth of Picochlorum sp. 122.</title>
        <authorList>
            <person name="Wang G."/>
        </authorList>
    </citation>
    <scope>NUCLEOTIDE SEQUENCE [LARGE SCALE GENOMIC DNA]</scope>
    <source>
        <strain evidence="2 3">B17</strain>
    </source>
</reference>
<dbReference type="Proteomes" id="UP000268016">
    <property type="component" value="Unassembled WGS sequence"/>
</dbReference>
<proteinExistence type="predicted"/>
<comment type="caution">
    <text evidence="2">The sequence shown here is derived from an EMBL/GenBank/DDBJ whole genome shotgun (WGS) entry which is preliminary data.</text>
</comment>
<gene>
    <name evidence="2" type="ORF">EAT49_08520</name>
</gene>
<evidence type="ECO:0000313" key="3">
    <source>
        <dbReference type="Proteomes" id="UP000268016"/>
    </source>
</evidence>
<name>A0A3N2R4R6_9RHOB</name>
<dbReference type="OrthoDB" id="7873527at2"/>
<dbReference type="InterPro" id="IPR028992">
    <property type="entry name" value="Hedgehog/Intein_dom"/>
</dbReference>
<feature type="domain" description="Hedgehog/Intein (Hint)" evidence="1">
    <location>
        <begin position="24"/>
        <end position="149"/>
    </location>
</feature>